<comment type="caution">
    <text evidence="8">The sequence shown here is derived from an EMBL/GenBank/DDBJ whole genome shotgun (WGS) entry which is preliminary data.</text>
</comment>
<evidence type="ECO:0000313" key="9">
    <source>
        <dbReference type="Proteomes" id="UP000789595"/>
    </source>
</evidence>
<feature type="transmembrane region" description="Helical" evidence="7">
    <location>
        <begin position="386"/>
        <end position="407"/>
    </location>
</feature>
<keyword evidence="3" id="KW-0813">Transport</keyword>
<feature type="transmembrane region" description="Helical" evidence="7">
    <location>
        <begin position="73"/>
        <end position="95"/>
    </location>
</feature>
<feature type="transmembrane region" description="Helical" evidence="7">
    <location>
        <begin position="295"/>
        <end position="315"/>
    </location>
</feature>
<evidence type="ECO:0000256" key="3">
    <source>
        <dbReference type="ARBA" id="ARBA00022448"/>
    </source>
</evidence>
<evidence type="ECO:0000256" key="2">
    <source>
        <dbReference type="ARBA" id="ARBA00007015"/>
    </source>
</evidence>
<feature type="transmembrane region" description="Helical" evidence="7">
    <location>
        <begin position="164"/>
        <end position="187"/>
    </location>
</feature>
<comment type="subcellular location">
    <subcellularLocation>
        <location evidence="1">Membrane</location>
        <topology evidence="1">Multi-pass membrane protein</topology>
    </subcellularLocation>
</comment>
<name>A0A8J2SB29_9STRA</name>
<evidence type="ECO:0000256" key="1">
    <source>
        <dbReference type="ARBA" id="ARBA00004141"/>
    </source>
</evidence>
<reference evidence="8" key="1">
    <citation type="submission" date="2021-11" db="EMBL/GenBank/DDBJ databases">
        <authorList>
            <consortium name="Genoscope - CEA"/>
            <person name="William W."/>
        </authorList>
    </citation>
    <scope>NUCLEOTIDE SEQUENCE</scope>
</reference>
<dbReference type="InterPro" id="IPR036259">
    <property type="entry name" value="MFS_trans_sf"/>
</dbReference>
<feature type="transmembrane region" description="Helical" evidence="7">
    <location>
        <begin position="360"/>
        <end position="380"/>
    </location>
</feature>
<evidence type="ECO:0000256" key="5">
    <source>
        <dbReference type="ARBA" id="ARBA00022989"/>
    </source>
</evidence>
<dbReference type="AlphaFoldDB" id="A0A8J2SB29"/>
<keyword evidence="4 7" id="KW-0812">Transmembrane</keyword>
<dbReference type="PANTHER" id="PTHR31585:SF5">
    <property type="entry name" value="RNA-BINDING S4 DOMAIN-CONTAINING PROTEIN"/>
    <property type="match status" value="1"/>
</dbReference>
<comment type="similarity">
    <text evidence="2">Belongs to the major facilitator superfamily. Folate-biopterin transporter (TC 2.A.71) family.</text>
</comment>
<keyword evidence="9" id="KW-1185">Reference proteome</keyword>
<feature type="transmembrane region" description="Helical" evidence="7">
    <location>
        <begin position="208"/>
        <end position="228"/>
    </location>
</feature>
<keyword evidence="6 7" id="KW-0472">Membrane</keyword>
<proteinExistence type="inferred from homology"/>
<dbReference type="SUPFAM" id="SSF103473">
    <property type="entry name" value="MFS general substrate transporter"/>
    <property type="match status" value="1"/>
</dbReference>
<dbReference type="OrthoDB" id="754047at2759"/>
<protein>
    <submittedName>
        <fullName evidence="8">Uncharacterized protein</fullName>
    </submittedName>
</protein>
<gene>
    <name evidence="8" type="ORF">PECAL_1P04930</name>
</gene>
<evidence type="ECO:0000313" key="8">
    <source>
        <dbReference type="EMBL" id="CAH0364141.1"/>
    </source>
</evidence>
<dbReference type="Proteomes" id="UP000789595">
    <property type="component" value="Unassembled WGS sequence"/>
</dbReference>
<evidence type="ECO:0000256" key="6">
    <source>
        <dbReference type="ARBA" id="ARBA00023136"/>
    </source>
</evidence>
<keyword evidence="5 7" id="KW-1133">Transmembrane helix</keyword>
<feature type="transmembrane region" description="Helical" evidence="7">
    <location>
        <begin position="139"/>
        <end position="158"/>
    </location>
</feature>
<dbReference type="InterPro" id="IPR039309">
    <property type="entry name" value="BT1"/>
</dbReference>
<dbReference type="GO" id="GO:0016020">
    <property type="term" value="C:membrane"/>
    <property type="evidence" value="ECO:0007669"/>
    <property type="project" value="UniProtKB-SubCell"/>
</dbReference>
<dbReference type="Pfam" id="PF03092">
    <property type="entry name" value="BT1"/>
    <property type="match status" value="1"/>
</dbReference>
<evidence type="ECO:0000256" key="7">
    <source>
        <dbReference type="SAM" id="Phobius"/>
    </source>
</evidence>
<accession>A0A8J2SB29</accession>
<feature type="transmembrane region" description="Helical" evidence="7">
    <location>
        <begin position="517"/>
        <end position="539"/>
    </location>
</feature>
<evidence type="ECO:0000256" key="4">
    <source>
        <dbReference type="ARBA" id="ARBA00022692"/>
    </source>
</evidence>
<feature type="transmembrane region" description="Helical" evidence="7">
    <location>
        <begin position="467"/>
        <end position="487"/>
    </location>
</feature>
<dbReference type="PANTHER" id="PTHR31585">
    <property type="entry name" value="FOLATE-BIOPTERIN TRANSPORTER 1, CHLOROPLASTIC"/>
    <property type="match status" value="1"/>
</dbReference>
<organism evidence="8 9">
    <name type="scientific">Pelagomonas calceolata</name>
    <dbReference type="NCBI Taxonomy" id="35677"/>
    <lineage>
        <taxon>Eukaryota</taxon>
        <taxon>Sar</taxon>
        <taxon>Stramenopiles</taxon>
        <taxon>Ochrophyta</taxon>
        <taxon>Pelagophyceae</taxon>
        <taxon>Pelagomonadales</taxon>
        <taxon>Pelagomonadaceae</taxon>
        <taxon>Pelagomonas</taxon>
    </lineage>
</organism>
<dbReference type="Gene3D" id="1.20.1250.20">
    <property type="entry name" value="MFS general substrate transporter like domains"/>
    <property type="match status" value="1"/>
</dbReference>
<dbReference type="EMBL" id="CAKKNE010000001">
    <property type="protein sequence ID" value="CAH0364141.1"/>
    <property type="molecule type" value="Genomic_DNA"/>
</dbReference>
<sequence length="554" mass="62146">MDDADDKEREALLLRSKTSPRFHYDDWRRWLATRYRQPLDPHKIEDFWWRSDDKIVDDAWLADLFAVPNWSLLSHYVNIGISLMMGATPVTYYLVETLRASPATVNTYAALTYLPWCLKFFYGLQTDLVPLLGVHRRSYYLLGWLIYVICNLWLAILGTPDSTAILLLSFGYTAGFMLADVVADALILECSQVGEDANNKGRMRTHAYYVRAVGMALGALAGSCLFNGPTCADSGCWAWGLELASLFWIQSALILVTVLPLLLTMYELPIRTTGVAGDIRTLWEETFEFLRHDGVWIPLMFLFFYNFCFIANPAWNNFLFLGLNFTNFGYGMLAFAGALLSVAGLWAYEKFFFRSSWRQLYLWVTFVVVVFSFLQVLLVLKKTGIFSPYAFAMGDTVVVAFVQNVAFMPMCIMFFPMIPAGAEGTVYALLSTWQNVATEAGYQLGTYLTCVTDVSDSAIEEGKWAGVLKLTIICSAVQILPIFFIYARTPGGICLLPDSVDATKAQCDDRKSSLGPWLFYVLFFGAIAFSLGQSLWLAVNPDGLCPGGDDDGAY</sequence>
<feature type="transmembrane region" description="Helical" evidence="7">
    <location>
        <begin position="327"/>
        <end position="348"/>
    </location>
</feature>